<comment type="similarity">
    <text evidence="3">Belongs to the FdhD family.</text>
</comment>
<dbReference type="RefSeq" id="WP_321162907.1">
    <property type="nucleotide sequence ID" value="NZ_HF571038.1"/>
</dbReference>
<gene>
    <name evidence="3 4" type="primary">fdhD</name>
    <name evidence="4" type="ORF">BN13_670034</name>
</gene>
<comment type="caution">
    <text evidence="4">The sequence shown here is derived from an EMBL/GenBank/DDBJ whole genome shotgun (WGS) entry which is preliminary data.</text>
</comment>
<evidence type="ECO:0000313" key="5">
    <source>
        <dbReference type="Proteomes" id="UP000035720"/>
    </source>
</evidence>
<dbReference type="AlphaFoldDB" id="A0A077MCG9"/>
<proteinExistence type="inferred from homology"/>
<keyword evidence="2 3" id="KW-0501">Molybdenum cofactor biosynthesis</keyword>
<feature type="active site" description="Cysteine persulfide intermediate" evidence="3">
    <location>
        <position position="120"/>
    </location>
</feature>
<evidence type="ECO:0000256" key="3">
    <source>
        <dbReference type="HAMAP-Rule" id="MF_00187"/>
    </source>
</evidence>
<keyword evidence="1 3" id="KW-0963">Cytoplasm</keyword>
<dbReference type="PANTHER" id="PTHR30592:SF1">
    <property type="entry name" value="SULFUR CARRIER PROTEIN FDHD"/>
    <property type="match status" value="1"/>
</dbReference>
<evidence type="ECO:0000256" key="2">
    <source>
        <dbReference type="ARBA" id="ARBA00023150"/>
    </source>
</evidence>
<dbReference type="GO" id="GO:0006777">
    <property type="term" value="P:Mo-molybdopterin cofactor biosynthetic process"/>
    <property type="evidence" value="ECO:0007669"/>
    <property type="project" value="UniProtKB-UniRule"/>
</dbReference>
<protein>
    <recommendedName>
        <fullName evidence="3">Sulfur carrier protein FdhD</fullName>
    </recommendedName>
</protein>
<feature type="binding site" evidence="3">
    <location>
        <begin position="262"/>
        <end position="267"/>
    </location>
    <ligand>
        <name>Mo-bis(molybdopterin guanine dinucleotide)</name>
        <dbReference type="ChEBI" id="CHEBI:60539"/>
    </ligand>
</feature>
<organism evidence="4 5">
    <name type="scientific">Nostocoides jenkinsii Ben 74</name>
    <dbReference type="NCBI Taxonomy" id="1193518"/>
    <lineage>
        <taxon>Bacteria</taxon>
        <taxon>Bacillati</taxon>
        <taxon>Actinomycetota</taxon>
        <taxon>Actinomycetes</taxon>
        <taxon>Micrococcales</taxon>
        <taxon>Intrasporangiaceae</taxon>
        <taxon>Nostocoides</taxon>
    </lineage>
</organism>
<dbReference type="STRING" id="1193518.BN13_670034"/>
<dbReference type="SUPFAM" id="SSF53927">
    <property type="entry name" value="Cytidine deaminase-like"/>
    <property type="match status" value="1"/>
</dbReference>
<keyword evidence="5" id="KW-1185">Reference proteome</keyword>
<dbReference type="NCBIfam" id="NF001943">
    <property type="entry name" value="PRK00724.1-2"/>
    <property type="match status" value="1"/>
</dbReference>
<name>A0A077MCG9_9MICO</name>
<reference evidence="4 5" key="1">
    <citation type="journal article" date="2013" name="ISME J.">
        <title>A metabolic model for members of the genus Tetrasphaera involved in enhanced biological phosphorus removal.</title>
        <authorList>
            <person name="Kristiansen R."/>
            <person name="Nguyen H.T.T."/>
            <person name="Saunders A.M."/>
            <person name="Nielsen J.L."/>
            <person name="Wimmer R."/>
            <person name="Le V.Q."/>
            <person name="McIlroy S.J."/>
            <person name="Petrovski S."/>
            <person name="Seviour R.J."/>
            <person name="Calteau A."/>
            <person name="Nielsen K.L."/>
            <person name="Nielsen P.H."/>
        </authorList>
    </citation>
    <scope>NUCLEOTIDE SEQUENCE [LARGE SCALE GENOMIC DNA]</scope>
    <source>
        <strain evidence="4 5">Ben 74</strain>
    </source>
</reference>
<dbReference type="InterPro" id="IPR003786">
    <property type="entry name" value="FdhD"/>
</dbReference>
<evidence type="ECO:0000313" key="4">
    <source>
        <dbReference type="EMBL" id="CCI54304.1"/>
    </source>
</evidence>
<dbReference type="GO" id="GO:0097163">
    <property type="term" value="F:sulfur carrier activity"/>
    <property type="evidence" value="ECO:0007669"/>
    <property type="project" value="UniProtKB-UniRule"/>
</dbReference>
<dbReference type="GO" id="GO:0005737">
    <property type="term" value="C:cytoplasm"/>
    <property type="evidence" value="ECO:0007669"/>
    <property type="project" value="UniProtKB-SubCell"/>
</dbReference>
<dbReference type="NCBIfam" id="TIGR00129">
    <property type="entry name" value="fdhD_narQ"/>
    <property type="match status" value="1"/>
</dbReference>
<comment type="subcellular location">
    <subcellularLocation>
        <location evidence="3">Cytoplasm</location>
    </subcellularLocation>
</comment>
<dbReference type="PANTHER" id="PTHR30592">
    <property type="entry name" value="FORMATE DEHYDROGENASE"/>
    <property type="match status" value="1"/>
</dbReference>
<accession>A0A077MCG9</accession>
<dbReference type="InterPro" id="IPR016193">
    <property type="entry name" value="Cytidine_deaminase-like"/>
</dbReference>
<dbReference type="Pfam" id="PF02634">
    <property type="entry name" value="FdhD-NarQ"/>
    <property type="match status" value="1"/>
</dbReference>
<dbReference type="Gene3D" id="3.10.20.10">
    <property type="match status" value="1"/>
</dbReference>
<evidence type="ECO:0000256" key="1">
    <source>
        <dbReference type="ARBA" id="ARBA00022490"/>
    </source>
</evidence>
<sequence length="279" mass="29038">MTVRVPVERLHTSNGAIMRTRRPDVLAVEEPLEIRAAGQVITVTMRTPGADLDLVHGYLLAEGIIDAADQVRGARYCAGAVATGPEGVEQNTYNVLDVDLLDPARVPTGVSRVTMSTSACGVCGSASIDAISARVPTHLGRGEVRVAADVVLTLAGALRERQSVFEKTGGLHAAAVADVTGHIHTHAEDVGRHNAVDKTIGAALRAGSLPREDAILVVTSRASFEIVQKAAMAGIAIVATVSAPSSLAVETAATLGMTLIAFARGDRCNVYSGFERVTD</sequence>
<comment type="function">
    <text evidence="3">Required for formate dehydrogenase (FDH) activity. Acts as a sulfur carrier protein that transfers sulfur from IscS to the molybdenum cofactor prior to its insertion into FDH.</text>
</comment>
<dbReference type="PIRSF" id="PIRSF015626">
    <property type="entry name" value="FdhD"/>
    <property type="match status" value="1"/>
</dbReference>
<dbReference type="EMBL" id="CAJC01000180">
    <property type="protein sequence ID" value="CCI54304.1"/>
    <property type="molecule type" value="Genomic_DNA"/>
</dbReference>
<dbReference type="GO" id="GO:0016783">
    <property type="term" value="F:sulfurtransferase activity"/>
    <property type="evidence" value="ECO:0007669"/>
    <property type="project" value="InterPro"/>
</dbReference>
<dbReference type="Gene3D" id="3.40.140.10">
    <property type="entry name" value="Cytidine Deaminase, domain 2"/>
    <property type="match status" value="1"/>
</dbReference>
<dbReference type="HAMAP" id="MF_00187">
    <property type="entry name" value="FdhD"/>
    <property type="match status" value="1"/>
</dbReference>
<dbReference type="Proteomes" id="UP000035720">
    <property type="component" value="Unassembled WGS sequence"/>
</dbReference>